<gene>
    <name evidence="2" type="ORF">HNP55_001969</name>
</gene>
<feature type="chain" id="PRO_5032675099" description="NlpE-like protein" evidence="1">
    <location>
        <begin position="31"/>
        <end position="160"/>
    </location>
</feature>
<keyword evidence="3" id="KW-1185">Reference proteome</keyword>
<accession>A0A840L5H2</accession>
<proteinExistence type="predicted"/>
<comment type="caution">
    <text evidence="2">The sequence shown here is derived from an EMBL/GenBank/DDBJ whole genome shotgun (WGS) entry which is preliminary data.</text>
</comment>
<evidence type="ECO:0000313" key="2">
    <source>
        <dbReference type="EMBL" id="MBB4843450.1"/>
    </source>
</evidence>
<feature type="signal peptide" evidence="1">
    <location>
        <begin position="1"/>
        <end position="30"/>
    </location>
</feature>
<evidence type="ECO:0000256" key="1">
    <source>
        <dbReference type="SAM" id="SignalP"/>
    </source>
</evidence>
<keyword evidence="1" id="KW-0732">Signal</keyword>
<dbReference type="Proteomes" id="UP000562027">
    <property type="component" value="Unassembled WGS sequence"/>
</dbReference>
<dbReference type="EMBL" id="JACHLP010000003">
    <property type="protein sequence ID" value="MBB4843450.1"/>
    <property type="molecule type" value="Genomic_DNA"/>
</dbReference>
<dbReference type="AlphaFoldDB" id="A0A840L5H2"/>
<reference evidence="2 3" key="1">
    <citation type="submission" date="2020-08" db="EMBL/GenBank/DDBJ databases">
        <title>Functional genomics of gut bacteria from endangered species of beetles.</title>
        <authorList>
            <person name="Carlos-Shanley C."/>
        </authorList>
    </citation>
    <scope>NUCLEOTIDE SEQUENCE [LARGE SCALE GENOMIC DNA]</scope>
    <source>
        <strain evidence="2 3">S00239</strain>
    </source>
</reference>
<name>A0A840L5H2_9BURK</name>
<evidence type="ECO:0008006" key="4">
    <source>
        <dbReference type="Google" id="ProtNLM"/>
    </source>
</evidence>
<dbReference type="PROSITE" id="PS51257">
    <property type="entry name" value="PROKAR_LIPOPROTEIN"/>
    <property type="match status" value="1"/>
</dbReference>
<organism evidence="2 3">
    <name type="scientific">Roseateles oligotrophus</name>
    <dbReference type="NCBI Taxonomy" id="1769250"/>
    <lineage>
        <taxon>Bacteria</taxon>
        <taxon>Pseudomonadati</taxon>
        <taxon>Pseudomonadota</taxon>
        <taxon>Betaproteobacteria</taxon>
        <taxon>Burkholderiales</taxon>
        <taxon>Sphaerotilaceae</taxon>
        <taxon>Roseateles</taxon>
    </lineage>
</organism>
<protein>
    <recommendedName>
        <fullName evidence="4">NlpE-like protein</fullName>
    </recommendedName>
</protein>
<evidence type="ECO:0000313" key="3">
    <source>
        <dbReference type="Proteomes" id="UP000562027"/>
    </source>
</evidence>
<sequence length="160" mass="17386">MRRPLLLNWALALCYSCSLLACAQAPGALAALPQIQSITLERDCFGCSRGSRLQLQSDGLLTLTLSGKARHGTVDQVSQGRLAAGDFERLCRLLQEQGFFALPERIADADLQDGAWTLITVSGPNLDKQVFRRSEQAPAALQKIEAALDELQAKLPAQPR</sequence>
<dbReference type="RefSeq" id="WP_184298720.1">
    <property type="nucleotide sequence ID" value="NZ_JACHLP010000003.1"/>
</dbReference>